<evidence type="ECO:0000256" key="1">
    <source>
        <dbReference type="SAM" id="SignalP"/>
    </source>
</evidence>
<sequence length="68" mass="7648">MKNFLILSVLFFSTTLFAQKFTAEGIVKDQSDYVLEGATVYFQSIKDSVPIAYGITNKDEKFSINVNT</sequence>
<organism evidence="2 3">
    <name type="scientific">Algibacter pectinivorans</name>
    <dbReference type="NCBI Taxonomy" id="870482"/>
    <lineage>
        <taxon>Bacteria</taxon>
        <taxon>Pseudomonadati</taxon>
        <taxon>Bacteroidota</taxon>
        <taxon>Flavobacteriia</taxon>
        <taxon>Flavobacteriales</taxon>
        <taxon>Flavobacteriaceae</taxon>
        <taxon>Algibacter</taxon>
    </lineage>
</organism>
<proteinExistence type="predicted"/>
<dbReference type="EMBL" id="FOMI01000011">
    <property type="protein sequence ID" value="SFD37998.1"/>
    <property type="molecule type" value="Genomic_DNA"/>
</dbReference>
<feature type="signal peptide" evidence="1">
    <location>
        <begin position="1"/>
        <end position="18"/>
    </location>
</feature>
<keyword evidence="1" id="KW-0732">Signal</keyword>
<evidence type="ECO:0008006" key="4">
    <source>
        <dbReference type="Google" id="ProtNLM"/>
    </source>
</evidence>
<gene>
    <name evidence="2" type="ORF">SAMN04487987_11179</name>
</gene>
<evidence type="ECO:0000313" key="2">
    <source>
        <dbReference type="EMBL" id="SFD37998.1"/>
    </source>
</evidence>
<feature type="chain" id="PRO_5011744272" description="DUF4369 domain-containing protein" evidence="1">
    <location>
        <begin position="19"/>
        <end position="68"/>
    </location>
</feature>
<accession>A0A1I1S0A4</accession>
<protein>
    <recommendedName>
        <fullName evidence="4">DUF4369 domain-containing protein</fullName>
    </recommendedName>
</protein>
<name>A0A1I1S0A4_9FLAO</name>
<keyword evidence="3" id="KW-1185">Reference proteome</keyword>
<dbReference type="STRING" id="870482.SAMN04487987_11179"/>
<dbReference type="OrthoDB" id="1682379at2"/>
<reference evidence="3" key="1">
    <citation type="submission" date="2016-10" db="EMBL/GenBank/DDBJ databases">
        <authorList>
            <person name="Varghese N."/>
            <person name="Submissions S."/>
        </authorList>
    </citation>
    <scope>NUCLEOTIDE SEQUENCE [LARGE SCALE GENOMIC DNA]</scope>
    <source>
        <strain evidence="3">DSM 25730</strain>
    </source>
</reference>
<dbReference type="AlphaFoldDB" id="A0A1I1S0A4"/>
<dbReference type="Proteomes" id="UP000199439">
    <property type="component" value="Unassembled WGS sequence"/>
</dbReference>
<dbReference type="RefSeq" id="WP_092853495.1">
    <property type="nucleotide sequence ID" value="NZ_FOMI01000011.1"/>
</dbReference>
<evidence type="ECO:0000313" key="3">
    <source>
        <dbReference type="Proteomes" id="UP000199439"/>
    </source>
</evidence>